<gene>
    <name evidence="1" type="ORF">Tfer_2445</name>
</gene>
<reference evidence="2" key="1">
    <citation type="submission" date="2015-07" db="EMBL/GenBank/DDBJ databases">
        <title>Complete Genome of Thermincola ferriacetica strain Z-0001T.</title>
        <authorList>
            <person name="Lusk B."/>
            <person name="Badalamenti J.P."/>
            <person name="Parameswaran P."/>
            <person name="Bond D.R."/>
            <person name="Torres C.I."/>
        </authorList>
    </citation>
    <scope>NUCLEOTIDE SEQUENCE [LARGE SCALE GENOMIC DNA]</scope>
    <source>
        <strain evidence="2">Z-0001</strain>
    </source>
</reference>
<comment type="caution">
    <text evidence="1">The sequence shown here is derived from an EMBL/GenBank/DDBJ whole genome shotgun (WGS) entry which is preliminary data.</text>
</comment>
<dbReference type="InterPro" id="IPR010254">
    <property type="entry name" value="B12-dep_deHydtase_bsu"/>
</dbReference>
<evidence type="ECO:0000313" key="1">
    <source>
        <dbReference type="EMBL" id="KNZ68956.1"/>
    </source>
</evidence>
<protein>
    <submittedName>
        <fullName evidence="1">Glycerol dehydratase reactivation factor, small subunit</fullName>
    </submittedName>
</protein>
<dbReference type="EMBL" id="LGTE01000019">
    <property type="protein sequence ID" value="KNZ68956.1"/>
    <property type="molecule type" value="Genomic_DNA"/>
</dbReference>
<dbReference type="Proteomes" id="UP000037175">
    <property type="component" value="Unassembled WGS sequence"/>
</dbReference>
<dbReference type="InterPro" id="IPR003208">
    <property type="entry name" value="Dehydtase/Dehydtase_re"/>
</dbReference>
<sequence length="133" mass="14504">MNMEQELERRPVISLLRPRGLDADRKFSKLVSAIKAGMEEESVPWLEGEEDGTLSAAELALRGARQSKLGVGIGIDPACSIAVYFNRGENSEPLFLLSADWASEKVARLVGTNAARLVKKIPFKDLAGLGHKQ</sequence>
<dbReference type="Pfam" id="PF02288">
    <property type="entry name" value="Dehydratase_MU"/>
    <property type="match status" value="1"/>
</dbReference>
<accession>A0A0L6W0H5</accession>
<name>A0A0L6W0H5_9FIRM</name>
<organism evidence="1 2">
    <name type="scientific">Thermincola ferriacetica</name>
    <dbReference type="NCBI Taxonomy" id="281456"/>
    <lineage>
        <taxon>Bacteria</taxon>
        <taxon>Bacillati</taxon>
        <taxon>Bacillota</taxon>
        <taxon>Clostridia</taxon>
        <taxon>Eubacteriales</taxon>
        <taxon>Thermincolaceae</taxon>
        <taxon>Thermincola</taxon>
    </lineage>
</organism>
<proteinExistence type="predicted"/>
<dbReference type="AlphaFoldDB" id="A0A0L6W0H5"/>
<evidence type="ECO:0000313" key="2">
    <source>
        <dbReference type="Proteomes" id="UP000037175"/>
    </source>
</evidence>
<dbReference type="Gene3D" id="3.40.50.10150">
    <property type="entry name" value="B12-dependent dehydatase associated subunit"/>
    <property type="match status" value="1"/>
</dbReference>
<dbReference type="SUPFAM" id="SSF52968">
    <property type="entry name" value="B12-dependent dehydatase associated subunit"/>
    <property type="match status" value="1"/>
</dbReference>
<keyword evidence="2" id="KW-1185">Reference proteome</keyword>